<dbReference type="SUPFAM" id="SSF55394">
    <property type="entry name" value="Bactericidal permeability-increasing protein, BPI"/>
    <property type="match status" value="1"/>
</dbReference>
<feature type="chain" id="PRO_5045029046" description="Lipid-binding serum glycoprotein N-terminal domain-containing protein" evidence="1">
    <location>
        <begin position="25"/>
        <end position="214"/>
    </location>
</feature>
<organism evidence="3 4">
    <name type="scientific">Clavelina lepadiformis</name>
    <name type="common">Light-bulb sea squirt</name>
    <name type="synonym">Ascidia lepadiformis</name>
    <dbReference type="NCBI Taxonomy" id="159417"/>
    <lineage>
        <taxon>Eukaryota</taxon>
        <taxon>Metazoa</taxon>
        <taxon>Chordata</taxon>
        <taxon>Tunicata</taxon>
        <taxon>Ascidiacea</taxon>
        <taxon>Aplousobranchia</taxon>
        <taxon>Clavelinidae</taxon>
        <taxon>Clavelina</taxon>
    </lineage>
</organism>
<dbReference type="InterPro" id="IPR017942">
    <property type="entry name" value="Lipid-bd_serum_glycop_N"/>
</dbReference>
<dbReference type="Gene3D" id="3.15.10.10">
    <property type="entry name" value="Bactericidal permeability-increasing protein, domain 1"/>
    <property type="match status" value="1"/>
</dbReference>
<dbReference type="EMBL" id="CAWYQH010000079">
    <property type="protein sequence ID" value="CAK8681403.1"/>
    <property type="molecule type" value="Genomic_DNA"/>
</dbReference>
<dbReference type="PROSITE" id="PS51257">
    <property type="entry name" value="PROKAR_LIPOPROTEIN"/>
    <property type="match status" value="1"/>
</dbReference>
<accession>A0ABP0FPY2</accession>
<sequence>MHLKKLHPFVALLVLISTTATTGCLTVPQNELDELASIGANFLKGYLAQLSIPRQKGSNYEAWNIKLESFNLGAISIKQPKRCQFRICIKGAYLRARADWKAWKKILFFTLRKSGSLRATGSKVDLCLTIELGTRNGRPYFSYVPKSCYANIGKFDAKVYNTSLKWIINLIINLFEKKIRDKIEDRICPAVESAMTKNVAKLNQQLLANLHLRG</sequence>
<gene>
    <name evidence="3" type="ORF">CVLEPA_LOCUS11608</name>
</gene>
<dbReference type="EMBL" id="CAWYQH010000079">
    <property type="protein sequence ID" value="CAK8681406.1"/>
    <property type="molecule type" value="Genomic_DNA"/>
</dbReference>
<protein>
    <recommendedName>
        <fullName evidence="2">Lipid-binding serum glycoprotein N-terminal domain-containing protein</fullName>
    </recommendedName>
</protein>
<name>A0ABP0FPY2_CLALP</name>
<evidence type="ECO:0000259" key="2">
    <source>
        <dbReference type="Pfam" id="PF01273"/>
    </source>
</evidence>
<dbReference type="InterPro" id="IPR017943">
    <property type="entry name" value="Bactericidal_perm-incr_a/b_dom"/>
</dbReference>
<dbReference type="InterPro" id="IPR032942">
    <property type="entry name" value="BPI/LBP/Plunc"/>
</dbReference>
<dbReference type="EMBL" id="CAWYQH010000079">
    <property type="protein sequence ID" value="CAK8681404.1"/>
    <property type="molecule type" value="Genomic_DNA"/>
</dbReference>
<feature type="signal peptide" evidence="1">
    <location>
        <begin position="1"/>
        <end position="24"/>
    </location>
</feature>
<dbReference type="PANTHER" id="PTHR10504">
    <property type="entry name" value="BACTERICIDAL PERMEABILITY-INCREASING BPI PROTEIN-RELATED"/>
    <property type="match status" value="1"/>
</dbReference>
<dbReference type="EMBL" id="CAWYQH010000079">
    <property type="protein sequence ID" value="CAK8681405.1"/>
    <property type="molecule type" value="Genomic_DNA"/>
</dbReference>
<evidence type="ECO:0000313" key="4">
    <source>
        <dbReference type="Proteomes" id="UP001642483"/>
    </source>
</evidence>
<dbReference type="Proteomes" id="UP001642483">
    <property type="component" value="Unassembled WGS sequence"/>
</dbReference>
<keyword evidence="1" id="KW-0732">Signal</keyword>
<dbReference type="Pfam" id="PF01273">
    <property type="entry name" value="LBP_BPI_CETP"/>
    <property type="match status" value="1"/>
</dbReference>
<evidence type="ECO:0000313" key="3">
    <source>
        <dbReference type="EMBL" id="CAK8681406.1"/>
    </source>
</evidence>
<keyword evidence="4" id="KW-1185">Reference proteome</keyword>
<comment type="caution">
    <text evidence="3">The sequence shown here is derived from an EMBL/GenBank/DDBJ whole genome shotgun (WGS) entry which is preliminary data.</text>
</comment>
<dbReference type="PANTHER" id="PTHR10504:SF131">
    <property type="entry name" value="BPI2 DOMAIN-CONTAINING PROTEIN"/>
    <property type="match status" value="1"/>
</dbReference>
<reference evidence="3 4" key="1">
    <citation type="submission" date="2024-02" db="EMBL/GenBank/DDBJ databases">
        <authorList>
            <person name="Daric V."/>
            <person name="Darras S."/>
        </authorList>
    </citation>
    <scope>NUCLEOTIDE SEQUENCE [LARGE SCALE GENOMIC DNA]</scope>
</reference>
<proteinExistence type="predicted"/>
<evidence type="ECO:0000256" key="1">
    <source>
        <dbReference type="SAM" id="SignalP"/>
    </source>
</evidence>
<feature type="domain" description="Lipid-binding serum glycoprotein N-terminal" evidence="2">
    <location>
        <begin position="35"/>
        <end position="193"/>
    </location>
</feature>